<protein>
    <recommendedName>
        <fullName evidence="6">Protein NO VEIN C-terminal domain-containing protein</fullName>
    </recommendedName>
</protein>
<evidence type="ECO:0008006" key="6">
    <source>
        <dbReference type="Google" id="ProtNLM"/>
    </source>
</evidence>
<evidence type="ECO:0000313" key="2">
    <source>
        <dbReference type="EMBL" id="QJA49580.1"/>
    </source>
</evidence>
<evidence type="ECO:0000313" key="5">
    <source>
        <dbReference type="EMBL" id="QJI00066.1"/>
    </source>
</evidence>
<dbReference type="EMBL" id="MT141536">
    <property type="protein sequence ID" value="QJA65301.1"/>
    <property type="molecule type" value="Genomic_DNA"/>
</dbReference>
<name>A0A6H1ZQV0_9ZZZZ</name>
<dbReference type="EMBL" id="MT142498">
    <property type="protein sequence ID" value="QJA82856.1"/>
    <property type="molecule type" value="Genomic_DNA"/>
</dbReference>
<evidence type="ECO:0000313" key="4">
    <source>
        <dbReference type="EMBL" id="QJA82856.1"/>
    </source>
</evidence>
<dbReference type="EMBL" id="MT144143">
    <property type="protein sequence ID" value="QJA49580.1"/>
    <property type="molecule type" value="Genomic_DNA"/>
</dbReference>
<feature type="compositionally biased region" description="Basic and acidic residues" evidence="1">
    <location>
        <begin position="1"/>
        <end position="19"/>
    </location>
</feature>
<feature type="region of interest" description="Disordered" evidence="1">
    <location>
        <begin position="1"/>
        <end position="21"/>
    </location>
</feature>
<sequence>MAAQQAERHELGRNGEDVAKNMLGGRTTKHKAPFDLVDFSEGYAYEVKTMTGWGKDNKIHITDASMARKLAWAKRYELKMVLVAVVIYGPDHVEVYQSELKQSMRVRQMALVERREA</sequence>
<evidence type="ECO:0000313" key="3">
    <source>
        <dbReference type="EMBL" id="QJA65301.1"/>
    </source>
</evidence>
<accession>A0A6H1ZQV0</accession>
<proteinExistence type="predicted"/>
<gene>
    <name evidence="4" type="ORF">MM415A00356_0005</name>
    <name evidence="3" type="ORF">MM415B00404_0003</name>
    <name evidence="2" type="ORF">TM448A01405_0019</name>
    <name evidence="5" type="ORF">TM448B01815_0007</name>
</gene>
<reference evidence="2" key="1">
    <citation type="submission" date="2020-03" db="EMBL/GenBank/DDBJ databases">
        <title>The deep terrestrial virosphere.</title>
        <authorList>
            <person name="Holmfeldt K."/>
            <person name="Nilsson E."/>
            <person name="Simone D."/>
            <person name="Lopez-Fernandez M."/>
            <person name="Wu X."/>
            <person name="de Brujin I."/>
            <person name="Lundin D."/>
            <person name="Andersson A."/>
            <person name="Bertilsson S."/>
            <person name="Dopson M."/>
        </authorList>
    </citation>
    <scope>NUCLEOTIDE SEQUENCE</scope>
    <source>
        <strain evidence="4">MM415A00356</strain>
        <strain evidence="3">MM415B00404</strain>
        <strain evidence="2">TM448A01405</strain>
        <strain evidence="5">TM448B01815</strain>
    </source>
</reference>
<dbReference type="EMBL" id="MT144826">
    <property type="protein sequence ID" value="QJI00066.1"/>
    <property type="molecule type" value="Genomic_DNA"/>
</dbReference>
<dbReference type="AlphaFoldDB" id="A0A6H1ZQV0"/>
<organism evidence="2">
    <name type="scientific">viral metagenome</name>
    <dbReference type="NCBI Taxonomy" id="1070528"/>
    <lineage>
        <taxon>unclassified sequences</taxon>
        <taxon>metagenomes</taxon>
        <taxon>organismal metagenomes</taxon>
    </lineage>
</organism>
<evidence type="ECO:0000256" key="1">
    <source>
        <dbReference type="SAM" id="MobiDB-lite"/>
    </source>
</evidence>